<dbReference type="HOGENOM" id="CLU_048810_0_0_1"/>
<dbReference type="AlphaFoldDB" id="A0A0D3B3T6"/>
<organism evidence="1 2">
    <name type="scientific">Brassica oleracea var. oleracea</name>
    <dbReference type="NCBI Taxonomy" id="109376"/>
    <lineage>
        <taxon>Eukaryota</taxon>
        <taxon>Viridiplantae</taxon>
        <taxon>Streptophyta</taxon>
        <taxon>Embryophyta</taxon>
        <taxon>Tracheophyta</taxon>
        <taxon>Spermatophyta</taxon>
        <taxon>Magnoliopsida</taxon>
        <taxon>eudicotyledons</taxon>
        <taxon>Gunneridae</taxon>
        <taxon>Pentapetalae</taxon>
        <taxon>rosids</taxon>
        <taxon>malvids</taxon>
        <taxon>Brassicales</taxon>
        <taxon>Brassicaceae</taxon>
        <taxon>Brassiceae</taxon>
        <taxon>Brassica</taxon>
    </lineage>
</organism>
<evidence type="ECO:0000313" key="2">
    <source>
        <dbReference type="Proteomes" id="UP000032141"/>
    </source>
</evidence>
<accession>A0A0D3B3T6</accession>
<dbReference type="EnsemblPlants" id="Bo3g023150.1">
    <property type="protein sequence ID" value="Bo3g023150.1"/>
    <property type="gene ID" value="Bo3g023150"/>
</dbReference>
<evidence type="ECO:0000313" key="1">
    <source>
        <dbReference type="EnsemblPlants" id="Bo3g023150.1"/>
    </source>
</evidence>
<reference evidence="1" key="2">
    <citation type="submission" date="2015-03" db="UniProtKB">
        <authorList>
            <consortium name="EnsemblPlants"/>
        </authorList>
    </citation>
    <scope>IDENTIFICATION</scope>
</reference>
<reference evidence="1 2" key="1">
    <citation type="journal article" date="2014" name="Genome Biol.">
        <title>Transcriptome and methylome profiling reveals relics of genome dominance in the mesopolyploid Brassica oleracea.</title>
        <authorList>
            <person name="Parkin I.A."/>
            <person name="Koh C."/>
            <person name="Tang H."/>
            <person name="Robinson S.J."/>
            <person name="Kagale S."/>
            <person name="Clarke W.E."/>
            <person name="Town C.D."/>
            <person name="Nixon J."/>
            <person name="Krishnakumar V."/>
            <person name="Bidwell S.L."/>
            <person name="Denoeud F."/>
            <person name="Belcram H."/>
            <person name="Links M.G."/>
            <person name="Just J."/>
            <person name="Clarke C."/>
            <person name="Bender T."/>
            <person name="Huebert T."/>
            <person name="Mason A.S."/>
            <person name="Pires J.C."/>
            <person name="Barker G."/>
            <person name="Moore J."/>
            <person name="Walley P.G."/>
            <person name="Manoli S."/>
            <person name="Batley J."/>
            <person name="Edwards D."/>
            <person name="Nelson M.N."/>
            <person name="Wang X."/>
            <person name="Paterson A.H."/>
            <person name="King G."/>
            <person name="Bancroft I."/>
            <person name="Chalhoub B."/>
            <person name="Sharpe A.G."/>
        </authorList>
    </citation>
    <scope>NUCLEOTIDE SEQUENCE</scope>
    <source>
        <strain evidence="1 2">cv. TO1000</strain>
    </source>
</reference>
<proteinExistence type="predicted"/>
<dbReference type="Gramene" id="Bo3g023150.1">
    <property type="protein sequence ID" value="Bo3g023150.1"/>
    <property type="gene ID" value="Bo3g023150"/>
</dbReference>
<sequence>MTQFVGISGSVSVVHIDVSSEYTDSILTTRSLVQCNGGMASPSFNFGAGSVFSRESPHSPFVFVITSHRHNSLGLASCPAKLSVTNYSSDNARSCPRRFGLHSAPPDALNLTVQKAHNLAVKSRTTRSSRLEYGLARSKVASPSFNFGAGSVLSRESPHSPFVFVITSHRHNSLGLASCPAKLSVTNYSSDNARSCPRRFGLHSAPPDALNLTVQKAYNLAVKSRTTRSSRLEYGLARSKGLCVPEASPPLCPVSSPSQLCKPLVIYFLNPDRSSDMSFQYVAMGLQFSSGPDESHGSRYGNIGIHFLSRTSVHILSSLIVKSITSPPPRPVIPIPSESRWYSTDTCFGLNQNHLWSLNLPIVLNLSHHSSSKASCLSTVRHRALVQRVHLAQSCDVVLKLPLFVHPSQIHLVSSENFEDVRARAVHARSTSFQTLLFGLINVDYDHFRLVVVTYSGTQLMLPMVLQLSSKTLLLALLSLVLVFCFYNVHQTIEDPSGSILLLLNLASNVIA</sequence>
<dbReference type="OMA" id="YNVHQTI"/>
<name>A0A0D3B3T6_BRAOL</name>
<keyword evidence="2" id="KW-1185">Reference proteome</keyword>
<protein>
    <submittedName>
        <fullName evidence="1">Uncharacterized protein</fullName>
    </submittedName>
</protein>
<dbReference type="Proteomes" id="UP000032141">
    <property type="component" value="Chromosome C3"/>
</dbReference>